<dbReference type="InterPro" id="IPR010268">
    <property type="entry name" value="PaREP1"/>
</dbReference>
<accession>A0A6A9QNN2</accession>
<comment type="caution">
    <text evidence="1">The sequence shown here is derived from an EMBL/GenBank/DDBJ whole genome shotgun (WGS) entry which is preliminary data.</text>
</comment>
<reference evidence="1 2" key="1">
    <citation type="submission" date="2019-10" db="EMBL/GenBank/DDBJ databases">
        <title>Genome Sequences from Six Type Strain Members of the Archaeal Family Sulfolobaceae: Acidianus ambivalens, Acidianus infernus, Metallosphaera prunae, Stygiolobus azoricus, Sulfolobus metallicus, and Sulfurisphaera ohwakuensis.</title>
        <authorList>
            <person name="Counts J.A."/>
            <person name="Kelly R.M."/>
        </authorList>
    </citation>
    <scope>NUCLEOTIDE SEQUENCE [LARGE SCALE GENOMIC DNA]</scope>
    <source>
        <strain evidence="1 2">DSM 3191</strain>
    </source>
</reference>
<keyword evidence="2" id="KW-1185">Reference proteome</keyword>
<gene>
    <name evidence="1" type="ORF">D1867_06125</name>
</gene>
<evidence type="ECO:0000313" key="2">
    <source>
        <dbReference type="Proteomes" id="UP000440125"/>
    </source>
</evidence>
<proteinExistence type="predicted"/>
<dbReference type="EMBL" id="WFIY01000004">
    <property type="protein sequence ID" value="MUM64827.1"/>
    <property type="molecule type" value="Genomic_DNA"/>
</dbReference>
<evidence type="ECO:0000313" key="1">
    <source>
        <dbReference type="EMBL" id="MUM64827.1"/>
    </source>
</evidence>
<protein>
    <submittedName>
        <fullName evidence="1">Uncharacterized protein</fullName>
    </submittedName>
</protein>
<sequence length="61" mass="7071">MIRTLTVPDVLLLDADELLEKGEVVQASEKYYKAVEEGSVEKIKSRLKDFKRELEYLLSQI</sequence>
<organism evidence="1 2">
    <name type="scientific">Acidianus infernus</name>
    <dbReference type="NCBI Taxonomy" id="12915"/>
    <lineage>
        <taxon>Archaea</taxon>
        <taxon>Thermoproteota</taxon>
        <taxon>Thermoprotei</taxon>
        <taxon>Sulfolobales</taxon>
        <taxon>Sulfolobaceae</taxon>
        <taxon>Acidianus</taxon>
    </lineage>
</organism>
<dbReference type="RefSeq" id="WP_338077985.1">
    <property type="nucleotide sequence ID" value="NZ_JBGTCZ010000067.1"/>
</dbReference>
<name>A0A6A9QNN2_ACIIN</name>
<dbReference type="AlphaFoldDB" id="A0A6A9QNN2"/>
<dbReference type="Pfam" id="PF05942">
    <property type="entry name" value="PaREP1"/>
    <property type="match status" value="1"/>
</dbReference>
<dbReference type="Proteomes" id="UP000440125">
    <property type="component" value="Unassembled WGS sequence"/>
</dbReference>
<dbReference type="Gene3D" id="1.20.120.330">
    <property type="entry name" value="Nucleotidyltransferases domain 2"/>
    <property type="match status" value="1"/>
</dbReference>